<dbReference type="PANTHER" id="PTHR35526:SF3">
    <property type="entry name" value="ANTI-SIGMA-F FACTOR RSBW"/>
    <property type="match status" value="1"/>
</dbReference>
<keyword evidence="1" id="KW-0418">Kinase</keyword>
<dbReference type="GO" id="GO:0004674">
    <property type="term" value="F:protein serine/threonine kinase activity"/>
    <property type="evidence" value="ECO:0007669"/>
    <property type="project" value="UniProtKB-KW"/>
</dbReference>
<evidence type="ECO:0000313" key="3">
    <source>
        <dbReference type="EMBL" id="CAA9377993.1"/>
    </source>
</evidence>
<reference evidence="3" key="1">
    <citation type="submission" date="2020-02" db="EMBL/GenBank/DDBJ databases">
        <authorList>
            <person name="Meier V. D."/>
        </authorList>
    </citation>
    <scope>NUCLEOTIDE SEQUENCE</scope>
    <source>
        <strain evidence="3">AVDCRST_MAG74</strain>
    </source>
</reference>
<dbReference type="Gene3D" id="3.30.565.10">
    <property type="entry name" value="Histidine kinase-like ATPase, C-terminal domain"/>
    <property type="match status" value="1"/>
</dbReference>
<feature type="domain" description="Histidine kinase/HSP90-like ATPase" evidence="2">
    <location>
        <begin position="13"/>
        <end position="139"/>
    </location>
</feature>
<dbReference type="InterPro" id="IPR003594">
    <property type="entry name" value="HATPase_dom"/>
</dbReference>
<sequence>MEQIERKFALTVPSSTENLALIREFVGSIAQQSGMDAADAGKLELAVDEACANVIEHAYGHDISKEVIIRAKLDGETLSIDVEDTGHGFDPNAVKQEKLDELVNKRRTGGLGMRLMKTLMDEVRYEIEPGKKNELHMVKKLKKK</sequence>
<dbReference type="EMBL" id="CADCUR010000013">
    <property type="protein sequence ID" value="CAA9377993.1"/>
    <property type="molecule type" value="Genomic_DNA"/>
</dbReference>
<evidence type="ECO:0000259" key="2">
    <source>
        <dbReference type="Pfam" id="PF13581"/>
    </source>
</evidence>
<name>A0A6J4N5G0_9BACT</name>
<dbReference type="Pfam" id="PF13581">
    <property type="entry name" value="HATPase_c_2"/>
    <property type="match status" value="1"/>
</dbReference>
<keyword evidence="1" id="KW-0723">Serine/threonine-protein kinase</keyword>
<dbReference type="InterPro" id="IPR050267">
    <property type="entry name" value="Anti-sigma-factor_SerPK"/>
</dbReference>
<accession>A0A6J4N5G0</accession>
<protein>
    <recommendedName>
        <fullName evidence="2">Histidine kinase/HSP90-like ATPase domain-containing protein</fullName>
    </recommendedName>
</protein>
<gene>
    <name evidence="3" type="ORF">AVDCRST_MAG74-310</name>
</gene>
<dbReference type="AlphaFoldDB" id="A0A6J4N5G0"/>
<keyword evidence="1" id="KW-0808">Transferase</keyword>
<proteinExistence type="predicted"/>
<dbReference type="SUPFAM" id="SSF55874">
    <property type="entry name" value="ATPase domain of HSP90 chaperone/DNA topoisomerase II/histidine kinase"/>
    <property type="match status" value="1"/>
</dbReference>
<organism evidence="3">
    <name type="scientific">uncultured Pyrinomonadaceae bacterium</name>
    <dbReference type="NCBI Taxonomy" id="2283094"/>
    <lineage>
        <taxon>Bacteria</taxon>
        <taxon>Pseudomonadati</taxon>
        <taxon>Acidobacteriota</taxon>
        <taxon>Blastocatellia</taxon>
        <taxon>Blastocatellales</taxon>
        <taxon>Pyrinomonadaceae</taxon>
        <taxon>environmental samples</taxon>
    </lineage>
</organism>
<dbReference type="InterPro" id="IPR036890">
    <property type="entry name" value="HATPase_C_sf"/>
</dbReference>
<evidence type="ECO:0000256" key="1">
    <source>
        <dbReference type="ARBA" id="ARBA00022527"/>
    </source>
</evidence>
<dbReference type="CDD" id="cd16936">
    <property type="entry name" value="HATPase_RsbW-like"/>
    <property type="match status" value="1"/>
</dbReference>
<dbReference type="PANTHER" id="PTHR35526">
    <property type="entry name" value="ANTI-SIGMA-F FACTOR RSBW-RELATED"/>
    <property type="match status" value="1"/>
</dbReference>